<dbReference type="STRING" id="1328759.A0A5C2SEQ7"/>
<keyword evidence="3" id="KW-1185">Reference proteome</keyword>
<reference evidence="2" key="1">
    <citation type="journal article" date="2018" name="Genome Biol. Evol.">
        <title>Genomics and development of Lentinus tigrinus, a white-rot wood-decaying mushroom with dimorphic fruiting bodies.</title>
        <authorList>
            <person name="Wu B."/>
            <person name="Xu Z."/>
            <person name="Knudson A."/>
            <person name="Carlson A."/>
            <person name="Chen N."/>
            <person name="Kovaka S."/>
            <person name="LaButti K."/>
            <person name="Lipzen A."/>
            <person name="Pennachio C."/>
            <person name="Riley R."/>
            <person name="Schakwitz W."/>
            <person name="Umezawa K."/>
            <person name="Ohm R.A."/>
            <person name="Grigoriev I.V."/>
            <person name="Nagy L.G."/>
            <person name="Gibbons J."/>
            <person name="Hibbett D."/>
        </authorList>
    </citation>
    <scope>NUCLEOTIDE SEQUENCE [LARGE SCALE GENOMIC DNA]</scope>
    <source>
        <strain evidence="2">ALCF2SS1-6</strain>
    </source>
</reference>
<evidence type="ECO:0000259" key="1">
    <source>
        <dbReference type="PROSITE" id="PS51186"/>
    </source>
</evidence>
<dbReference type="InterPro" id="IPR016181">
    <property type="entry name" value="Acyl_CoA_acyltransferase"/>
</dbReference>
<accession>A0A5C2SEQ7</accession>
<evidence type="ECO:0000313" key="2">
    <source>
        <dbReference type="EMBL" id="RPD62151.1"/>
    </source>
</evidence>
<dbReference type="InterPro" id="IPR000182">
    <property type="entry name" value="GNAT_dom"/>
</dbReference>
<dbReference type="PROSITE" id="PS51186">
    <property type="entry name" value="GNAT"/>
    <property type="match status" value="1"/>
</dbReference>
<sequence>MAPYDHDEEKVALLGGSSTSYASVETLNSEITVKPLRYSEIPQAVSNTYTATRAESLSRYLDDGNHTPFGVWHKKLLIALNYTERIHRGRVLTVDHGDSTISFIEPGEPRTGPLLRWIISLLKSGKKSAEMRKREAEIATKLETMIKSALGDRRASMMVLSGLATAPAKQGRGYATALVKTLNDKADALGCAVWLITDDAKWFYEDLGYVLVAEDWAGVDNPKWKGGPVPLRIMVRECKSVDVQMGCGEAYARSSGERMKGSAPLNW</sequence>
<protein>
    <recommendedName>
        <fullName evidence="1">N-acetyltransferase domain-containing protein</fullName>
    </recommendedName>
</protein>
<name>A0A5C2SEQ7_9APHY</name>
<dbReference type="GO" id="GO:0016747">
    <property type="term" value="F:acyltransferase activity, transferring groups other than amino-acyl groups"/>
    <property type="evidence" value="ECO:0007669"/>
    <property type="project" value="InterPro"/>
</dbReference>
<dbReference type="CDD" id="cd04301">
    <property type="entry name" value="NAT_SF"/>
    <property type="match status" value="1"/>
</dbReference>
<dbReference type="OrthoDB" id="2744543at2759"/>
<dbReference type="AlphaFoldDB" id="A0A5C2SEQ7"/>
<evidence type="ECO:0000313" key="3">
    <source>
        <dbReference type="Proteomes" id="UP000313359"/>
    </source>
</evidence>
<dbReference type="Pfam" id="PF13508">
    <property type="entry name" value="Acetyltransf_7"/>
    <property type="match status" value="1"/>
</dbReference>
<dbReference type="SUPFAM" id="SSF55729">
    <property type="entry name" value="Acyl-CoA N-acyltransferases (Nat)"/>
    <property type="match status" value="1"/>
</dbReference>
<dbReference type="EMBL" id="ML122260">
    <property type="protein sequence ID" value="RPD62151.1"/>
    <property type="molecule type" value="Genomic_DNA"/>
</dbReference>
<dbReference type="Proteomes" id="UP000313359">
    <property type="component" value="Unassembled WGS sequence"/>
</dbReference>
<organism evidence="2 3">
    <name type="scientific">Lentinus tigrinus ALCF2SS1-6</name>
    <dbReference type="NCBI Taxonomy" id="1328759"/>
    <lineage>
        <taxon>Eukaryota</taxon>
        <taxon>Fungi</taxon>
        <taxon>Dikarya</taxon>
        <taxon>Basidiomycota</taxon>
        <taxon>Agaricomycotina</taxon>
        <taxon>Agaricomycetes</taxon>
        <taxon>Polyporales</taxon>
        <taxon>Polyporaceae</taxon>
        <taxon>Lentinus</taxon>
    </lineage>
</organism>
<feature type="domain" description="N-acetyltransferase" evidence="1">
    <location>
        <begin position="101"/>
        <end position="236"/>
    </location>
</feature>
<dbReference type="Gene3D" id="3.40.630.30">
    <property type="match status" value="1"/>
</dbReference>
<proteinExistence type="predicted"/>
<gene>
    <name evidence="2" type="ORF">L227DRAFT_652278</name>
</gene>